<name>A0AAV2R8T9_MEGNR</name>
<reference evidence="11 12" key="1">
    <citation type="submission" date="2024-05" db="EMBL/GenBank/DDBJ databases">
        <authorList>
            <person name="Wallberg A."/>
        </authorList>
    </citation>
    <scope>NUCLEOTIDE SEQUENCE [LARGE SCALE GENOMIC DNA]</scope>
</reference>
<dbReference type="PANTHER" id="PTHR24252">
    <property type="entry name" value="ACROSIN-RELATED"/>
    <property type="match status" value="1"/>
</dbReference>
<dbReference type="InterPro" id="IPR001314">
    <property type="entry name" value="Peptidase_S1A"/>
</dbReference>
<dbReference type="InterPro" id="IPR018114">
    <property type="entry name" value="TRYPSIN_HIS"/>
</dbReference>
<dbReference type="GO" id="GO:0004252">
    <property type="term" value="F:serine-type endopeptidase activity"/>
    <property type="evidence" value="ECO:0007669"/>
    <property type="project" value="UniProtKB-UniRule"/>
</dbReference>
<evidence type="ECO:0000256" key="3">
    <source>
        <dbReference type="ARBA" id="ARBA00022801"/>
    </source>
</evidence>
<dbReference type="InterPro" id="IPR001254">
    <property type="entry name" value="Trypsin_dom"/>
</dbReference>
<dbReference type="PROSITE" id="PS51888">
    <property type="entry name" value="CLIP"/>
    <property type="match status" value="1"/>
</dbReference>
<dbReference type="Gene3D" id="3.30.1640.30">
    <property type="match status" value="1"/>
</dbReference>
<proteinExistence type="inferred from homology"/>
<dbReference type="Proteomes" id="UP001497623">
    <property type="component" value="Unassembled WGS sequence"/>
</dbReference>
<evidence type="ECO:0000256" key="2">
    <source>
        <dbReference type="ARBA" id="ARBA00022729"/>
    </source>
</evidence>
<comment type="domain">
    <text evidence="8">The clip domain consists of 35-55 residues which are 'knitted' together usually by 3 conserved disulfide bonds forming a clip-like compact structure.</text>
</comment>
<comment type="subcellular location">
    <subcellularLocation>
        <location evidence="8">Secreted</location>
    </subcellularLocation>
</comment>
<dbReference type="EC" id="3.4.21.-" evidence="8"/>
<evidence type="ECO:0000256" key="6">
    <source>
        <dbReference type="ARBA" id="ARBA00023180"/>
    </source>
</evidence>
<dbReference type="InterPro" id="IPR009003">
    <property type="entry name" value="Peptidase_S1_PA"/>
</dbReference>
<dbReference type="GO" id="GO:0006508">
    <property type="term" value="P:proteolysis"/>
    <property type="evidence" value="ECO:0007669"/>
    <property type="project" value="UniProtKB-KW"/>
</dbReference>
<dbReference type="SUPFAM" id="SSF50494">
    <property type="entry name" value="Trypsin-like serine proteases"/>
    <property type="match status" value="1"/>
</dbReference>
<evidence type="ECO:0000259" key="9">
    <source>
        <dbReference type="PROSITE" id="PS50240"/>
    </source>
</evidence>
<protein>
    <recommendedName>
        <fullName evidence="8">CLIP domain-containing serine protease</fullName>
        <ecNumber evidence="8">3.4.21.-</ecNumber>
    </recommendedName>
</protein>
<dbReference type="Pfam" id="PF12032">
    <property type="entry name" value="CLIP"/>
    <property type="match status" value="1"/>
</dbReference>
<evidence type="ECO:0000313" key="11">
    <source>
        <dbReference type="EMBL" id="CAL4116573.1"/>
    </source>
</evidence>
<dbReference type="InterPro" id="IPR043504">
    <property type="entry name" value="Peptidase_S1_PA_chymotrypsin"/>
</dbReference>
<feature type="domain" description="Clip" evidence="10">
    <location>
        <begin position="52"/>
        <end position="106"/>
    </location>
</feature>
<keyword evidence="3 8" id="KW-0378">Hydrolase</keyword>
<dbReference type="FunFam" id="2.40.10.10:FF:000028">
    <property type="entry name" value="Serine protease easter"/>
    <property type="match status" value="1"/>
</dbReference>
<keyword evidence="1 8" id="KW-0645">Protease</keyword>
<keyword evidence="6" id="KW-0325">Glycoprotein</keyword>
<dbReference type="Gene3D" id="2.40.10.10">
    <property type="entry name" value="Trypsin-like serine proteases"/>
    <property type="match status" value="1"/>
</dbReference>
<gene>
    <name evidence="11" type="ORF">MNOR_LOCUS21000</name>
</gene>
<evidence type="ECO:0000256" key="4">
    <source>
        <dbReference type="ARBA" id="ARBA00022825"/>
    </source>
</evidence>
<dbReference type="PRINTS" id="PR00722">
    <property type="entry name" value="CHYMOTRYPSIN"/>
</dbReference>
<dbReference type="AlphaFoldDB" id="A0AAV2R8T9"/>
<comment type="similarity">
    <text evidence="7 8">Belongs to the peptidase S1 family. CLIP subfamily.</text>
</comment>
<dbReference type="PANTHER" id="PTHR24252:SF7">
    <property type="entry name" value="HYALIN"/>
    <property type="match status" value="1"/>
</dbReference>
<evidence type="ECO:0000256" key="5">
    <source>
        <dbReference type="ARBA" id="ARBA00023157"/>
    </source>
</evidence>
<evidence type="ECO:0000256" key="7">
    <source>
        <dbReference type="ARBA" id="ARBA00024195"/>
    </source>
</evidence>
<evidence type="ECO:0000256" key="1">
    <source>
        <dbReference type="ARBA" id="ARBA00022670"/>
    </source>
</evidence>
<dbReference type="InterPro" id="IPR038565">
    <property type="entry name" value="CLIP_sf"/>
</dbReference>
<accession>A0AAV2R8T9</accession>
<sequence>MRDLFKKIAAYICLTTETSKFRVWNNIMKLWVLLVTWLCCTLLSPSPVTAQGCTNTPDNSLGDCVNVQQCPQLNNILQQVRSGGSGIETLRRSICENAASGLKVCCPQRNSNNPTFTNPTRRTTNLPNDCGVNFRSDRIVGGKDAGLGAHPWMVVFRGSSGDQVFWFCGGVLITEQHILTAAHCFKDSIKIEFVRIGEYDISTNPDRENNIVGPTPQDIGVAEVIKHEQFGTGRCRRCNDIAIVKLATPATFD</sequence>
<keyword evidence="4 8" id="KW-0720">Serine protease</keyword>
<keyword evidence="5" id="KW-1015">Disulfide bond</keyword>
<organism evidence="11 12">
    <name type="scientific">Meganyctiphanes norvegica</name>
    <name type="common">Northern krill</name>
    <name type="synonym">Thysanopoda norvegica</name>
    <dbReference type="NCBI Taxonomy" id="48144"/>
    <lineage>
        <taxon>Eukaryota</taxon>
        <taxon>Metazoa</taxon>
        <taxon>Ecdysozoa</taxon>
        <taxon>Arthropoda</taxon>
        <taxon>Crustacea</taxon>
        <taxon>Multicrustacea</taxon>
        <taxon>Malacostraca</taxon>
        <taxon>Eumalacostraca</taxon>
        <taxon>Eucarida</taxon>
        <taxon>Euphausiacea</taxon>
        <taxon>Euphausiidae</taxon>
        <taxon>Meganyctiphanes</taxon>
    </lineage>
</organism>
<evidence type="ECO:0000256" key="8">
    <source>
        <dbReference type="RuleBase" id="RU366078"/>
    </source>
</evidence>
<keyword evidence="8" id="KW-0964">Secreted</keyword>
<evidence type="ECO:0000259" key="10">
    <source>
        <dbReference type="PROSITE" id="PS51888"/>
    </source>
</evidence>
<dbReference type="Pfam" id="PF00089">
    <property type="entry name" value="Trypsin"/>
    <property type="match status" value="1"/>
</dbReference>
<evidence type="ECO:0000313" key="12">
    <source>
        <dbReference type="Proteomes" id="UP001497623"/>
    </source>
</evidence>
<dbReference type="InterPro" id="IPR022700">
    <property type="entry name" value="CLIP"/>
</dbReference>
<keyword evidence="2" id="KW-0732">Signal</keyword>
<dbReference type="PROSITE" id="PS00134">
    <property type="entry name" value="TRYPSIN_HIS"/>
    <property type="match status" value="1"/>
</dbReference>
<dbReference type="GO" id="GO:0005576">
    <property type="term" value="C:extracellular region"/>
    <property type="evidence" value="ECO:0007669"/>
    <property type="project" value="UniProtKB-SubCell"/>
</dbReference>
<feature type="non-terminal residue" evidence="11">
    <location>
        <position position="253"/>
    </location>
</feature>
<dbReference type="EMBL" id="CAXKWB010016573">
    <property type="protein sequence ID" value="CAL4116573.1"/>
    <property type="molecule type" value="Genomic_DNA"/>
</dbReference>
<comment type="caution">
    <text evidence="11">The sequence shown here is derived from an EMBL/GenBank/DDBJ whole genome shotgun (WGS) entry which is preliminary data.</text>
</comment>
<dbReference type="PROSITE" id="PS50240">
    <property type="entry name" value="TRYPSIN_DOM"/>
    <property type="match status" value="1"/>
</dbReference>
<feature type="domain" description="Peptidase S1" evidence="9">
    <location>
        <begin position="139"/>
        <end position="253"/>
    </location>
</feature>
<keyword evidence="12" id="KW-1185">Reference proteome</keyword>